<gene>
    <name evidence="5" type="ORF">DL89DRAFT_267577</name>
</gene>
<dbReference type="PROSITE" id="PS50118">
    <property type="entry name" value="HMG_BOX_2"/>
    <property type="match status" value="2"/>
</dbReference>
<dbReference type="RefSeq" id="XP_040743994.1">
    <property type="nucleotide sequence ID" value="XM_040887554.1"/>
</dbReference>
<dbReference type="SUPFAM" id="SSF47095">
    <property type="entry name" value="HMG-box"/>
    <property type="match status" value="2"/>
</dbReference>
<protein>
    <recommendedName>
        <fullName evidence="4">HMG box domain-containing protein</fullName>
    </recommendedName>
</protein>
<feature type="region of interest" description="Disordered" evidence="3">
    <location>
        <begin position="31"/>
        <end position="63"/>
    </location>
</feature>
<dbReference type="EMBL" id="MCFD01000006">
    <property type="protein sequence ID" value="ORX70356.1"/>
    <property type="molecule type" value="Genomic_DNA"/>
</dbReference>
<name>A0A1Y1WAU0_9FUNG</name>
<reference evidence="5 6" key="1">
    <citation type="submission" date="2016-07" db="EMBL/GenBank/DDBJ databases">
        <title>Pervasive Adenine N6-methylation of Active Genes in Fungi.</title>
        <authorList>
            <consortium name="DOE Joint Genome Institute"/>
            <person name="Mondo S.J."/>
            <person name="Dannebaum R.O."/>
            <person name="Kuo R.C."/>
            <person name="Labutti K."/>
            <person name="Haridas S."/>
            <person name="Kuo A."/>
            <person name="Salamov A."/>
            <person name="Ahrendt S.R."/>
            <person name="Lipzen A."/>
            <person name="Sullivan W."/>
            <person name="Andreopoulos W.B."/>
            <person name="Clum A."/>
            <person name="Lindquist E."/>
            <person name="Daum C."/>
            <person name="Ramamoorthy G.K."/>
            <person name="Gryganskyi A."/>
            <person name="Culley D."/>
            <person name="Magnuson J.K."/>
            <person name="James T.Y."/>
            <person name="O'Malley M.A."/>
            <person name="Stajich J.E."/>
            <person name="Spatafora J.W."/>
            <person name="Visel A."/>
            <person name="Grigoriev I.V."/>
        </authorList>
    </citation>
    <scope>NUCLEOTIDE SEQUENCE [LARGE SCALE GENOMIC DNA]</scope>
    <source>
        <strain evidence="5 6">ATCC 12442</strain>
    </source>
</reference>
<feature type="DNA-binding region" description="HMG box" evidence="2">
    <location>
        <begin position="81"/>
        <end position="150"/>
    </location>
</feature>
<comment type="caution">
    <text evidence="5">The sequence shown here is derived from an EMBL/GenBank/DDBJ whole genome shotgun (WGS) entry which is preliminary data.</text>
</comment>
<dbReference type="InterPro" id="IPR036910">
    <property type="entry name" value="HMG_box_dom_sf"/>
</dbReference>
<keyword evidence="2" id="KW-0539">Nucleus</keyword>
<dbReference type="GO" id="GO:0003677">
    <property type="term" value="F:DNA binding"/>
    <property type="evidence" value="ECO:0007669"/>
    <property type="project" value="UniProtKB-UniRule"/>
</dbReference>
<feature type="domain" description="HMG box" evidence="4">
    <location>
        <begin position="190"/>
        <end position="258"/>
    </location>
</feature>
<evidence type="ECO:0000256" key="2">
    <source>
        <dbReference type="PROSITE-ProRule" id="PRU00267"/>
    </source>
</evidence>
<evidence type="ECO:0000256" key="1">
    <source>
        <dbReference type="ARBA" id="ARBA00023125"/>
    </source>
</evidence>
<dbReference type="SMART" id="SM00398">
    <property type="entry name" value="HMG"/>
    <property type="match status" value="2"/>
</dbReference>
<dbReference type="Pfam" id="PF00505">
    <property type="entry name" value="HMG_box"/>
    <property type="match status" value="2"/>
</dbReference>
<dbReference type="InterPro" id="IPR009071">
    <property type="entry name" value="HMG_box_dom"/>
</dbReference>
<dbReference type="AlphaFoldDB" id="A0A1Y1WAU0"/>
<organism evidence="5 6">
    <name type="scientific">Linderina pennispora</name>
    <dbReference type="NCBI Taxonomy" id="61395"/>
    <lineage>
        <taxon>Eukaryota</taxon>
        <taxon>Fungi</taxon>
        <taxon>Fungi incertae sedis</taxon>
        <taxon>Zoopagomycota</taxon>
        <taxon>Kickxellomycotina</taxon>
        <taxon>Kickxellomycetes</taxon>
        <taxon>Kickxellales</taxon>
        <taxon>Kickxellaceae</taxon>
        <taxon>Linderina</taxon>
    </lineage>
</organism>
<dbReference type="GeneID" id="63804202"/>
<feature type="DNA-binding region" description="HMG box" evidence="2">
    <location>
        <begin position="190"/>
        <end position="258"/>
    </location>
</feature>
<evidence type="ECO:0000256" key="3">
    <source>
        <dbReference type="SAM" id="MobiDB-lite"/>
    </source>
</evidence>
<feature type="compositionally biased region" description="Basic residues" evidence="3">
    <location>
        <begin position="37"/>
        <end position="54"/>
    </location>
</feature>
<dbReference type="GO" id="GO:0005634">
    <property type="term" value="C:nucleus"/>
    <property type="evidence" value="ECO:0007669"/>
    <property type="project" value="UniProtKB-UniRule"/>
</dbReference>
<accession>A0A1Y1WAU0</accession>
<evidence type="ECO:0000313" key="5">
    <source>
        <dbReference type="EMBL" id="ORX70356.1"/>
    </source>
</evidence>
<keyword evidence="6" id="KW-1185">Reference proteome</keyword>
<sequence length="263" mass="29396">MFCNLISSRVVSFVPSVRAFSQSALWQQPGASATRSGAKKAVKKPAKKTAKKPAKKEPRPPSKAAILEKQLSSKKALVKLPKGPARMFAIFINEVTADLKKDQSNVVNIAEITRVASQRWRALSDAEKQKYQVQQTELKKKYEQELRQWWATVDRKLVDLENKRRRRINAAVAKEGKGSRMTLLKDPFAPKRPPTSYIVYASEKLSQSLPVQGITEMSAQAKTVAAQWRSLSDAEKAPYVLRAKEAKAKFDKELAAYNAKIGA</sequence>
<evidence type="ECO:0000313" key="6">
    <source>
        <dbReference type="Proteomes" id="UP000193922"/>
    </source>
</evidence>
<dbReference type="PANTHER" id="PTHR48112">
    <property type="entry name" value="HIGH MOBILITY GROUP PROTEIN DSP1"/>
    <property type="match status" value="1"/>
</dbReference>
<proteinExistence type="predicted"/>
<dbReference type="STRING" id="61395.A0A1Y1WAU0"/>
<dbReference type="InterPro" id="IPR050342">
    <property type="entry name" value="HMGB"/>
</dbReference>
<evidence type="ECO:0000259" key="4">
    <source>
        <dbReference type="PROSITE" id="PS50118"/>
    </source>
</evidence>
<dbReference type="OrthoDB" id="1919336at2759"/>
<dbReference type="Gene3D" id="1.10.30.10">
    <property type="entry name" value="High mobility group box domain"/>
    <property type="match status" value="2"/>
</dbReference>
<dbReference type="Proteomes" id="UP000193922">
    <property type="component" value="Unassembled WGS sequence"/>
</dbReference>
<keyword evidence="1 2" id="KW-0238">DNA-binding</keyword>
<feature type="domain" description="HMG box" evidence="4">
    <location>
        <begin position="81"/>
        <end position="150"/>
    </location>
</feature>